<name>E1TFV4_BURSG</name>
<keyword evidence="1 3" id="KW-0378">Hydrolase</keyword>
<dbReference type="HOGENOM" id="CLU_012494_4_7_4"/>
<evidence type="ECO:0000259" key="2">
    <source>
        <dbReference type="Pfam" id="PF07859"/>
    </source>
</evidence>
<feature type="domain" description="Alpha/beta hydrolase fold-3" evidence="2">
    <location>
        <begin position="70"/>
        <end position="253"/>
    </location>
</feature>
<dbReference type="KEGG" id="bgf:BC1003_4449"/>
<dbReference type="EMBL" id="CP002218">
    <property type="protein sequence ID" value="ADN60381.1"/>
    <property type="molecule type" value="Genomic_DNA"/>
</dbReference>
<dbReference type="PANTHER" id="PTHR48081">
    <property type="entry name" value="AB HYDROLASE SUPERFAMILY PROTEIN C4A8.06C"/>
    <property type="match status" value="1"/>
</dbReference>
<evidence type="ECO:0000256" key="1">
    <source>
        <dbReference type="ARBA" id="ARBA00022801"/>
    </source>
</evidence>
<sequence length="279" mass="30399">MCNELTPDDADLAYSPSSVAANYREVIADYETKSLTTLRHASAIRVPYGKTPEEYSLLFEPEDSAPHAMLVFFHGGYWQELSAEVSCFPADSLLSRGYGYAAVNYTLAPHAAVSTIVSQCANELISLAIRRPHTRIVIAGSSAGAHLAAMLMSMNWKNFGLNAAPFDGAVLISGIYDLRPLVATYINEPLQLNIESAAAMSPQLLPLRVRVPTVVCWGEHETPAFKQQSRDYAAFIAQSGAAVSHYEVANRNHFDILFALSDPTSQPGIDTFRLLGDKS</sequence>
<protein>
    <submittedName>
        <fullName evidence="3">Arylformamidase</fullName>
        <ecNumber evidence="3">3.5.1.9</ecNumber>
    </submittedName>
</protein>
<dbReference type="AlphaFoldDB" id="E1TFV4"/>
<dbReference type="GO" id="GO:0004061">
    <property type="term" value="F:arylformamidase activity"/>
    <property type="evidence" value="ECO:0007669"/>
    <property type="project" value="UniProtKB-EC"/>
</dbReference>
<dbReference type="eggNOG" id="COG0657">
    <property type="taxonomic scope" value="Bacteria"/>
</dbReference>
<dbReference type="SUPFAM" id="SSF53474">
    <property type="entry name" value="alpha/beta-Hydrolases"/>
    <property type="match status" value="1"/>
</dbReference>
<dbReference type="STRING" id="640512.BC1003_4449"/>
<accession>E1TFV4</accession>
<reference evidence="3" key="1">
    <citation type="submission" date="2010-09" db="EMBL/GenBank/DDBJ databases">
        <title>Complete sequence of chromosome2 of Burkholderia sp. CCGE1003.</title>
        <authorList>
            <consortium name="US DOE Joint Genome Institute"/>
            <person name="Lucas S."/>
            <person name="Copeland A."/>
            <person name="Lapidus A."/>
            <person name="Cheng J.-F."/>
            <person name="Bruce D."/>
            <person name="Goodwin L."/>
            <person name="Pitluck S."/>
            <person name="Daligault H."/>
            <person name="Davenport K."/>
            <person name="Detter J.C."/>
            <person name="Han C."/>
            <person name="Tapia R."/>
            <person name="Land M."/>
            <person name="Hauser L."/>
            <person name="Jeffries C."/>
            <person name="Kyrpides N."/>
            <person name="Ivanova N."/>
            <person name="Ovchinnikova G."/>
            <person name="Martinez-Romero E."/>
            <person name="Rogel M.A."/>
            <person name="Auchtung J."/>
            <person name="Tiedje J.M."/>
            <person name="Woyke T."/>
        </authorList>
    </citation>
    <scope>NUCLEOTIDE SEQUENCE</scope>
    <source>
        <strain evidence="3">CCGE1003</strain>
    </source>
</reference>
<dbReference type="InterPro" id="IPR013094">
    <property type="entry name" value="AB_hydrolase_3"/>
</dbReference>
<proteinExistence type="predicted"/>
<gene>
    <name evidence="3" type="ordered locus">BC1003_4449</name>
</gene>
<dbReference type="InterPro" id="IPR029058">
    <property type="entry name" value="AB_hydrolase_fold"/>
</dbReference>
<dbReference type="Gene3D" id="3.40.50.1820">
    <property type="entry name" value="alpha/beta hydrolase"/>
    <property type="match status" value="1"/>
</dbReference>
<evidence type="ECO:0000313" key="3">
    <source>
        <dbReference type="EMBL" id="ADN60381.1"/>
    </source>
</evidence>
<dbReference type="EC" id="3.5.1.9" evidence="3"/>
<organism evidence="3">
    <name type="scientific">Burkholderia sp. (strain CCGE1003)</name>
    <dbReference type="NCBI Taxonomy" id="640512"/>
    <lineage>
        <taxon>Bacteria</taxon>
        <taxon>Pseudomonadati</taxon>
        <taxon>Pseudomonadota</taxon>
        <taxon>Betaproteobacteria</taxon>
        <taxon>Burkholderiales</taxon>
        <taxon>Burkholderiaceae</taxon>
        <taxon>Burkholderia</taxon>
    </lineage>
</organism>
<dbReference type="Pfam" id="PF07859">
    <property type="entry name" value="Abhydrolase_3"/>
    <property type="match status" value="1"/>
</dbReference>
<dbReference type="InterPro" id="IPR050300">
    <property type="entry name" value="GDXG_lipolytic_enzyme"/>
</dbReference>
<dbReference type="PANTHER" id="PTHR48081:SF33">
    <property type="entry name" value="KYNURENINE FORMAMIDASE"/>
    <property type="match status" value="1"/>
</dbReference>